<accession>A0A9R0D3M1</accession>
<feature type="region of interest" description="Disordered" evidence="1">
    <location>
        <begin position="1"/>
        <end position="68"/>
    </location>
</feature>
<dbReference type="PANTHER" id="PTHR16442:SF1">
    <property type="entry name" value="RING FINGER PROTEIN 17"/>
    <property type="match status" value="1"/>
</dbReference>
<evidence type="ECO:0000256" key="1">
    <source>
        <dbReference type="SAM" id="MobiDB-lite"/>
    </source>
</evidence>
<feature type="region of interest" description="Disordered" evidence="1">
    <location>
        <begin position="281"/>
        <end position="311"/>
    </location>
</feature>
<dbReference type="Pfam" id="PF00567">
    <property type="entry name" value="TUDOR"/>
    <property type="match status" value="2"/>
</dbReference>
<sequence length="511" mass="58769">MAEKVTGETVEISSENMTDEILLTKNKMPAGLSVSDQPQPDSTEKNTKESEDVSHEDEDNNNVAKEDASPPFLLDWLPPEPLLCPEFDALITCISDDGMVYLHDVHQQHTRELIRNAINVQYHLNFKGPDPKALLRKWRVGQPCVVLEEVYKSYRGRVIQVNQQDLTCLVHYIDYGYDVTVPFAKLRKSVPLRHIPTQALKCMLNRIRPVGNQWDREALYYLRKSIVEKECSVKVVGDAVDGVLPVELKYDQLWVNDHLVDFEMAKYEDAITKAPVMQYSPDEKNKKKNQENTIECDSPNSSDLSSKEDQESASHGKFVTYPKYSGTKYLCDICEINDANKLPLDIFCEDENIEMLYEYMYRELQSEGMNMPPLNGIFENKPCIVLCPEDSRWYRASILHFSKRESLVKIKYADHCDIEFIPLAHIREISEKWLNLPPANVTAKLFGLRVNREIDISDLAKRYAAIFLETGPYVVTIMGYEGLIPLVELRFGNRDLVYQKLIDDNILIKCN</sequence>
<feature type="compositionally biased region" description="Basic and acidic residues" evidence="1">
    <location>
        <begin position="281"/>
        <end position="290"/>
    </location>
</feature>
<evidence type="ECO:0000259" key="2">
    <source>
        <dbReference type="PROSITE" id="PS50304"/>
    </source>
</evidence>
<dbReference type="Gene3D" id="2.30.30.140">
    <property type="match status" value="1"/>
</dbReference>
<dbReference type="GO" id="GO:0005737">
    <property type="term" value="C:cytoplasm"/>
    <property type="evidence" value="ECO:0007669"/>
    <property type="project" value="UniProtKB-ARBA"/>
</dbReference>
<feature type="domain" description="Tudor" evidence="2">
    <location>
        <begin position="137"/>
        <end position="196"/>
    </location>
</feature>
<dbReference type="RefSeq" id="XP_035438847.2">
    <property type="nucleotide sequence ID" value="XM_035582954.2"/>
</dbReference>
<dbReference type="InterPro" id="IPR035437">
    <property type="entry name" value="SNase_OB-fold_sf"/>
</dbReference>
<proteinExistence type="predicted"/>
<dbReference type="SMART" id="SM00333">
    <property type="entry name" value="TUDOR"/>
    <property type="match status" value="2"/>
</dbReference>
<reference evidence="4" key="1">
    <citation type="submission" date="2025-08" db="UniProtKB">
        <authorList>
            <consortium name="RefSeq"/>
        </authorList>
    </citation>
    <scope>IDENTIFICATION</scope>
    <source>
        <tissue evidence="4">Whole larval tissue</tissue>
    </source>
</reference>
<name>A0A9R0D3M1_SPOFR</name>
<dbReference type="Proteomes" id="UP000829999">
    <property type="component" value="Chromosome 25"/>
</dbReference>
<evidence type="ECO:0000313" key="3">
    <source>
        <dbReference type="Proteomes" id="UP000829999"/>
    </source>
</evidence>
<dbReference type="OrthoDB" id="5800423at2759"/>
<feature type="compositionally biased region" description="Basic and acidic residues" evidence="1">
    <location>
        <begin position="42"/>
        <end position="53"/>
    </location>
</feature>
<gene>
    <name evidence="4" type="primary">LOC118268427</name>
</gene>
<dbReference type="Gene3D" id="2.40.50.90">
    <property type="match status" value="1"/>
</dbReference>
<dbReference type="InterPro" id="IPR002999">
    <property type="entry name" value="Tudor"/>
</dbReference>
<organism evidence="3 4">
    <name type="scientific">Spodoptera frugiperda</name>
    <name type="common">Fall armyworm</name>
    <dbReference type="NCBI Taxonomy" id="7108"/>
    <lineage>
        <taxon>Eukaryota</taxon>
        <taxon>Metazoa</taxon>
        <taxon>Ecdysozoa</taxon>
        <taxon>Arthropoda</taxon>
        <taxon>Hexapoda</taxon>
        <taxon>Insecta</taxon>
        <taxon>Pterygota</taxon>
        <taxon>Neoptera</taxon>
        <taxon>Endopterygota</taxon>
        <taxon>Lepidoptera</taxon>
        <taxon>Glossata</taxon>
        <taxon>Ditrysia</taxon>
        <taxon>Noctuoidea</taxon>
        <taxon>Noctuidae</taxon>
        <taxon>Amphipyrinae</taxon>
        <taxon>Spodoptera</taxon>
    </lineage>
</organism>
<feature type="domain" description="Tudor" evidence="2">
    <location>
        <begin position="376"/>
        <end position="436"/>
    </location>
</feature>
<dbReference type="GeneID" id="118268427"/>
<dbReference type="SUPFAM" id="SSF63748">
    <property type="entry name" value="Tudor/PWWP/MBT"/>
    <property type="match status" value="2"/>
</dbReference>
<dbReference type="PROSITE" id="PS50304">
    <property type="entry name" value="TUDOR"/>
    <property type="match status" value="2"/>
</dbReference>
<protein>
    <submittedName>
        <fullName evidence="4">RING finger protein 17-like</fullName>
    </submittedName>
</protein>
<keyword evidence="3" id="KW-1185">Reference proteome</keyword>
<feature type="compositionally biased region" description="Polar residues" evidence="1">
    <location>
        <begin position="291"/>
        <end position="304"/>
    </location>
</feature>
<evidence type="ECO:0000313" key="4">
    <source>
        <dbReference type="RefSeq" id="XP_035438847.2"/>
    </source>
</evidence>
<dbReference type="PANTHER" id="PTHR16442">
    <property type="entry name" value="RING FINGER PROTEIN 17"/>
    <property type="match status" value="1"/>
</dbReference>
<dbReference type="AlphaFoldDB" id="A0A9R0D3M1"/>